<dbReference type="PATRIC" id="fig|1423771.3.peg.1604"/>
<dbReference type="PANTHER" id="PTHR43584:SF5">
    <property type="entry name" value="PROTEIN LICC"/>
    <property type="match status" value="1"/>
</dbReference>
<evidence type="ECO:0000256" key="2">
    <source>
        <dbReference type="ARBA" id="ARBA00022695"/>
    </source>
</evidence>
<dbReference type="InterPro" id="IPR050065">
    <property type="entry name" value="GlmU-like"/>
</dbReference>
<dbReference type="Pfam" id="PF00483">
    <property type="entry name" value="NTP_transferase"/>
    <property type="match status" value="1"/>
</dbReference>
<comment type="caution">
    <text evidence="4">The sequence shown here is derived from an EMBL/GenBank/DDBJ whole genome shotgun (WGS) entry which is preliminary data.</text>
</comment>
<organism evidence="4 5">
    <name type="scientific">Limosilactobacillus mucosae DSM 13345</name>
    <dbReference type="NCBI Taxonomy" id="1423771"/>
    <lineage>
        <taxon>Bacteria</taxon>
        <taxon>Bacillati</taxon>
        <taxon>Bacillota</taxon>
        <taxon>Bacilli</taxon>
        <taxon>Lactobacillales</taxon>
        <taxon>Lactobacillaceae</taxon>
        <taxon>Limosilactobacillus</taxon>
    </lineage>
</organism>
<name>A0A0R1NQM7_LIMMU</name>
<feature type="domain" description="Nucleotidyl transferase" evidence="3">
    <location>
        <begin position="6"/>
        <end position="113"/>
    </location>
</feature>
<dbReference type="InterPro" id="IPR005835">
    <property type="entry name" value="NTP_transferase_dom"/>
</dbReference>
<accession>A0A0R1NQM7</accession>
<dbReference type="SUPFAM" id="SSF53448">
    <property type="entry name" value="Nucleotide-diphospho-sugar transferases"/>
    <property type="match status" value="1"/>
</dbReference>
<dbReference type="Gene3D" id="3.90.550.10">
    <property type="entry name" value="Spore Coat Polysaccharide Biosynthesis Protein SpsA, Chain A"/>
    <property type="match status" value="1"/>
</dbReference>
<proteinExistence type="predicted"/>
<dbReference type="CDD" id="cd02523">
    <property type="entry name" value="PC_cytidylyltransferase"/>
    <property type="match status" value="1"/>
</dbReference>
<evidence type="ECO:0000313" key="5">
    <source>
        <dbReference type="Proteomes" id="UP000050901"/>
    </source>
</evidence>
<dbReference type="EMBL" id="AZEQ01000042">
    <property type="protein sequence ID" value="KRL22447.1"/>
    <property type="molecule type" value="Genomic_DNA"/>
</dbReference>
<evidence type="ECO:0000259" key="3">
    <source>
        <dbReference type="Pfam" id="PF00483"/>
    </source>
</evidence>
<dbReference type="AlphaFoldDB" id="A0A0R1NQM7"/>
<dbReference type="RefSeq" id="WP_056968794.1">
    <property type="nucleotide sequence ID" value="NZ_AZEQ01000042.1"/>
</dbReference>
<evidence type="ECO:0000313" key="4">
    <source>
        <dbReference type="EMBL" id="KRL22447.1"/>
    </source>
</evidence>
<keyword evidence="1 4" id="KW-0808">Transferase</keyword>
<keyword evidence="4" id="KW-0418">Kinase</keyword>
<dbReference type="InterPro" id="IPR029044">
    <property type="entry name" value="Nucleotide-diphossugar_trans"/>
</dbReference>
<sequence length="241" mass="28083">MHKVKKAIIMAAGFGSRLQPLTLTTPKPLIKVNGVRMIESVITGLEVNGITEIYIVVGYLKEKFLFLKEKYSNITLIENPYYDMANNISSLYVARDVLNDDLIILDGDQIIENQEILQRNFCQSGYLCSYAKKTDEWLLTLDNDNQVIECKRDGGFAGWRLYSISYWTKDDALRLRTQLIEEFIQNKVTDVYWDDIAMFLHPKDYNLCGIKIKETDLKEIDTYLELTKEDNHYEMKVSEYE</sequence>
<evidence type="ECO:0000256" key="1">
    <source>
        <dbReference type="ARBA" id="ARBA00022679"/>
    </source>
</evidence>
<reference evidence="4 5" key="1">
    <citation type="journal article" date="2015" name="Genome Announc.">
        <title>Expanding the biotechnology potential of lactobacilli through comparative genomics of 213 strains and associated genera.</title>
        <authorList>
            <person name="Sun Z."/>
            <person name="Harris H.M."/>
            <person name="McCann A."/>
            <person name="Guo C."/>
            <person name="Argimon S."/>
            <person name="Zhang W."/>
            <person name="Yang X."/>
            <person name="Jeffery I.B."/>
            <person name="Cooney J.C."/>
            <person name="Kagawa T.F."/>
            <person name="Liu W."/>
            <person name="Song Y."/>
            <person name="Salvetti E."/>
            <person name="Wrobel A."/>
            <person name="Rasinkangas P."/>
            <person name="Parkhill J."/>
            <person name="Rea M.C."/>
            <person name="O'Sullivan O."/>
            <person name="Ritari J."/>
            <person name="Douillard F.P."/>
            <person name="Paul Ross R."/>
            <person name="Yang R."/>
            <person name="Briner A.E."/>
            <person name="Felis G.E."/>
            <person name="de Vos W.M."/>
            <person name="Barrangou R."/>
            <person name="Klaenhammer T.R."/>
            <person name="Caufield P.W."/>
            <person name="Cui Y."/>
            <person name="Zhang H."/>
            <person name="O'Toole P.W."/>
        </authorList>
    </citation>
    <scope>NUCLEOTIDE SEQUENCE [LARGE SCALE GENOMIC DNA]</scope>
    <source>
        <strain evidence="4 5">DSM 13345</strain>
    </source>
</reference>
<keyword evidence="2 4" id="KW-0548">Nucleotidyltransferase</keyword>
<dbReference type="GO" id="GO:0016301">
    <property type="term" value="F:kinase activity"/>
    <property type="evidence" value="ECO:0007669"/>
    <property type="project" value="UniProtKB-KW"/>
</dbReference>
<dbReference type="Proteomes" id="UP000050901">
    <property type="component" value="Unassembled WGS sequence"/>
</dbReference>
<dbReference type="PANTHER" id="PTHR43584">
    <property type="entry name" value="NUCLEOTIDYL TRANSFERASE"/>
    <property type="match status" value="1"/>
</dbReference>
<dbReference type="GO" id="GO:0016779">
    <property type="term" value="F:nucleotidyltransferase activity"/>
    <property type="evidence" value="ECO:0007669"/>
    <property type="project" value="UniProtKB-KW"/>
</dbReference>
<protein>
    <submittedName>
        <fullName evidence="4">Choline kinase choline-phosphate cytidylyltransferase</fullName>
    </submittedName>
</protein>
<gene>
    <name evidence="4" type="ORF">FC47_GL001577</name>
</gene>